<feature type="transmembrane region" description="Helical" evidence="8">
    <location>
        <begin position="391"/>
        <end position="418"/>
    </location>
</feature>
<dbReference type="PRINTS" id="PR00119">
    <property type="entry name" value="CATATPASE"/>
</dbReference>
<dbReference type="Pfam" id="PF16212">
    <property type="entry name" value="PhoLip_ATPase_C"/>
    <property type="match status" value="1"/>
</dbReference>
<dbReference type="GO" id="GO:0005524">
    <property type="term" value="F:ATP binding"/>
    <property type="evidence" value="ECO:0007669"/>
    <property type="project" value="InterPro"/>
</dbReference>
<evidence type="ECO:0000313" key="10">
    <source>
        <dbReference type="EMBL" id="CDW72470.1"/>
    </source>
</evidence>
<dbReference type="GO" id="GO:0140326">
    <property type="term" value="F:ATPase-coupled intramembrane lipid transporter activity"/>
    <property type="evidence" value="ECO:0007669"/>
    <property type="project" value="TreeGrafter"/>
</dbReference>
<dbReference type="OMA" id="GHEDDYL"/>
<dbReference type="SUPFAM" id="SSF56784">
    <property type="entry name" value="HAD-like"/>
    <property type="match status" value="1"/>
</dbReference>
<dbReference type="Pfam" id="PF13246">
    <property type="entry name" value="Cation_ATPase"/>
    <property type="match status" value="1"/>
</dbReference>
<dbReference type="GO" id="GO:0046872">
    <property type="term" value="F:metal ion binding"/>
    <property type="evidence" value="ECO:0007669"/>
    <property type="project" value="UniProtKB-KW"/>
</dbReference>
<dbReference type="SUPFAM" id="SSF81665">
    <property type="entry name" value="Calcium ATPase, transmembrane domain M"/>
    <property type="match status" value="1"/>
</dbReference>
<dbReference type="InterPro" id="IPR036412">
    <property type="entry name" value="HAD-like_sf"/>
</dbReference>
<proteinExistence type="predicted"/>
<evidence type="ECO:0000256" key="2">
    <source>
        <dbReference type="ARBA" id="ARBA00022692"/>
    </source>
</evidence>
<evidence type="ECO:0000256" key="4">
    <source>
        <dbReference type="ARBA" id="ARBA00022842"/>
    </source>
</evidence>
<protein>
    <submittedName>
        <fullName evidence="10">Cation transport atpase</fullName>
    </submittedName>
</protein>
<reference evidence="10 11" key="1">
    <citation type="submission" date="2014-06" db="EMBL/GenBank/DDBJ databases">
        <authorList>
            <person name="Swart Estienne"/>
        </authorList>
    </citation>
    <scope>NUCLEOTIDE SEQUENCE [LARGE SCALE GENOMIC DNA]</scope>
    <source>
        <strain evidence="10 11">130c</strain>
    </source>
</reference>
<keyword evidence="4" id="KW-0460">Magnesium</keyword>
<dbReference type="GO" id="GO:0016887">
    <property type="term" value="F:ATP hydrolysis activity"/>
    <property type="evidence" value="ECO:0007669"/>
    <property type="project" value="InterPro"/>
</dbReference>
<dbReference type="PANTHER" id="PTHR24092">
    <property type="entry name" value="PROBABLE PHOSPHOLIPID-TRANSPORTING ATPASE"/>
    <property type="match status" value="1"/>
</dbReference>
<dbReference type="AlphaFoldDB" id="A0A077ZT32"/>
<dbReference type="InterPro" id="IPR023214">
    <property type="entry name" value="HAD_sf"/>
</dbReference>
<name>A0A077ZT32_STYLE</name>
<evidence type="ECO:0000313" key="11">
    <source>
        <dbReference type="Proteomes" id="UP000039865"/>
    </source>
</evidence>
<dbReference type="InParanoid" id="A0A077ZT32"/>
<gene>
    <name evidence="10" type="primary">Contig825.g898</name>
    <name evidence="10" type="ORF">STYLEM_1430</name>
</gene>
<evidence type="ECO:0000256" key="7">
    <source>
        <dbReference type="SAM" id="MobiDB-lite"/>
    </source>
</evidence>
<dbReference type="PANTHER" id="PTHR24092:SF150">
    <property type="entry name" value="PHOSPHOLIPID-TRANSPORTING ATPASE"/>
    <property type="match status" value="1"/>
</dbReference>
<sequence length="532" mass="61601">MMSVIVQDENDDIYLFAKGSDDAILPKIHYSQRETADYENIIQGAKQFSREGLRTLMVGMRILDQNEFQQWKAVSDADLRLSTNSIDDNDAFSRLERNLALIGCVALEDRLQEGVDVTIDFIKKSGIQTWMLTGDKLETGICVGYSSSLLQPDMKFYQIQKLDGLKDILQDAIEDIETQQKSKCLLIIGDCFSALISEKEMLDIFLLIASKVDVALGCRFTPSQKEQLVRIYTQKYPHKISLAIGDGANDASMISIANIGIGISSTEQQQAQRSADIVISRFRFLQPLMYIHGRESFRRNTFLVCFLFYKNVLLVFPIFLFGFVDKFRQNVFFGTYLYAFYNVIFTSMPIIWFSFSLQNTQGDTYHYWCLGLIVSGQVITVSNVKVITSYFIFDFIGVIVVILSIMSYYLFIYAFMFIQDEEDESLKDFLGHLHQIPFFWTYYLTFFILLYKVDLIIGIFYQIVMQHKSPQVFIQSPFSLNMEQLKPYFSCKKQMPRKLTDKPSLNYQPTEGSERRTHLLSQEDEEMQYKIL</sequence>
<dbReference type="SUPFAM" id="SSF81660">
    <property type="entry name" value="Metal cation-transporting ATPase, ATP-binding domain N"/>
    <property type="match status" value="1"/>
</dbReference>
<dbReference type="InterPro" id="IPR023299">
    <property type="entry name" value="ATPase_P-typ_cyto_dom_N"/>
</dbReference>
<evidence type="ECO:0000256" key="6">
    <source>
        <dbReference type="ARBA" id="ARBA00023136"/>
    </source>
</evidence>
<feature type="transmembrane region" description="Helical" evidence="8">
    <location>
        <begin position="331"/>
        <end position="353"/>
    </location>
</feature>
<evidence type="ECO:0000256" key="1">
    <source>
        <dbReference type="ARBA" id="ARBA00004141"/>
    </source>
</evidence>
<dbReference type="GO" id="GO:0005886">
    <property type="term" value="C:plasma membrane"/>
    <property type="evidence" value="ECO:0007669"/>
    <property type="project" value="TreeGrafter"/>
</dbReference>
<dbReference type="GO" id="GO:0045332">
    <property type="term" value="P:phospholipid translocation"/>
    <property type="evidence" value="ECO:0007669"/>
    <property type="project" value="TreeGrafter"/>
</dbReference>
<feature type="transmembrane region" description="Helical" evidence="8">
    <location>
        <begin position="301"/>
        <end position="324"/>
    </location>
</feature>
<dbReference type="EMBL" id="CCKQ01001365">
    <property type="protein sequence ID" value="CDW72470.1"/>
    <property type="molecule type" value="Genomic_DNA"/>
</dbReference>
<accession>A0A077ZT32</accession>
<dbReference type="Gene3D" id="3.40.1110.10">
    <property type="entry name" value="Calcium-transporting ATPase, cytoplasmic domain N"/>
    <property type="match status" value="1"/>
</dbReference>
<keyword evidence="3" id="KW-0479">Metal-binding</keyword>
<evidence type="ECO:0000256" key="3">
    <source>
        <dbReference type="ARBA" id="ARBA00022723"/>
    </source>
</evidence>
<keyword evidence="2 8" id="KW-0812">Transmembrane</keyword>
<dbReference type="InterPro" id="IPR023298">
    <property type="entry name" value="ATPase_P-typ_TM_dom_sf"/>
</dbReference>
<evidence type="ECO:0000259" key="9">
    <source>
        <dbReference type="Pfam" id="PF16212"/>
    </source>
</evidence>
<feature type="domain" description="P-type ATPase C-terminal" evidence="9">
    <location>
        <begin position="273"/>
        <end position="354"/>
    </location>
</feature>
<feature type="transmembrane region" description="Helical" evidence="8">
    <location>
        <begin position="365"/>
        <end position="384"/>
    </location>
</feature>
<organism evidence="10 11">
    <name type="scientific">Stylonychia lemnae</name>
    <name type="common">Ciliate</name>
    <dbReference type="NCBI Taxonomy" id="5949"/>
    <lineage>
        <taxon>Eukaryota</taxon>
        <taxon>Sar</taxon>
        <taxon>Alveolata</taxon>
        <taxon>Ciliophora</taxon>
        <taxon>Intramacronucleata</taxon>
        <taxon>Spirotrichea</taxon>
        <taxon>Stichotrichia</taxon>
        <taxon>Sporadotrichida</taxon>
        <taxon>Oxytrichidae</taxon>
        <taxon>Stylonychinae</taxon>
        <taxon>Stylonychia</taxon>
    </lineage>
</organism>
<comment type="subcellular location">
    <subcellularLocation>
        <location evidence="1">Membrane</location>
        <topology evidence="1">Multi-pass membrane protein</topology>
    </subcellularLocation>
</comment>
<feature type="region of interest" description="Disordered" evidence="7">
    <location>
        <begin position="497"/>
        <end position="516"/>
    </location>
</feature>
<keyword evidence="11" id="KW-1185">Reference proteome</keyword>
<feature type="transmembrane region" description="Helical" evidence="8">
    <location>
        <begin position="438"/>
        <end position="461"/>
    </location>
</feature>
<evidence type="ECO:0000256" key="8">
    <source>
        <dbReference type="SAM" id="Phobius"/>
    </source>
</evidence>
<dbReference type="OrthoDB" id="377733at2759"/>
<evidence type="ECO:0000256" key="5">
    <source>
        <dbReference type="ARBA" id="ARBA00022989"/>
    </source>
</evidence>
<keyword evidence="5 8" id="KW-1133">Transmembrane helix</keyword>
<dbReference type="InterPro" id="IPR032630">
    <property type="entry name" value="P_typ_ATPase_c"/>
</dbReference>
<dbReference type="NCBIfam" id="TIGR01494">
    <property type="entry name" value="ATPase_P-type"/>
    <property type="match status" value="1"/>
</dbReference>
<keyword evidence="6 8" id="KW-0472">Membrane</keyword>
<dbReference type="Gene3D" id="3.40.50.1000">
    <property type="entry name" value="HAD superfamily/HAD-like"/>
    <property type="match status" value="1"/>
</dbReference>
<dbReference type="InterPro" id="IPR001757">
    <property type="entry name" value="P_typ_ATPase"/>
</dbReference>
<dbReference type="Proteomes" id="UP000039865">
    <property type="component" value="Unassembled WGS sequence"/>
</dbReference>